<keyword evidence="1" id="KW-0812">Transmembrane</keyword>
<accession>A0A0F8YEM5</accession>
<name>A0A0F8YEM5_9ZZZZ</name>
<evidence type="ECO:0000256" key="1">
    <source>
        <dbReference type="SAM" id="Phobius"/>
    </source>
</evidence>
<gene>
    <name evidence="2" type="ORF">LCGC14_2829170</name>
</gene>
<keyword evidence="1" id="KW-1133">Transmembrane helix</keyword>
<feature type="transmembrane region" description="Helical" evidence="1">
    <location>
        <begin position="20"/>
        <end position="38"/>
    </location>
</feature>
<feature type="non-terminal residue" evidence="2">
    <location>
        <position position="1"/>
    </location>
</feature>
<organism evidence="2">
    <name type="scientific">marine sediment metagenome</name>
    <dbReference type="NCBI Taxonomy" id="412755"/>
    <lineage>
        <taxon>unclassified sequences</taxon>
        <taxon>metagenomes</taxon>
        <taxon>ecological metagenomes</taxon>
    </lineage>
</organism>
<dbReference type="EMBL" id="LAZR01053835">
    <property type="protein sequence ID" value="KKK79868.1"/>
    <property type="molecule type" value="Genomic_DNA"/>
</dbReference>
<feature type="transmembrane region" description="Helical" evidence="1">
    <location>
        <begin position="45"/>
        <end position="61"/>
    </location>
</feature>
<evidence type="ECO:0000313" key="2">
    <source>
        <dbReference type="EMBL" id="KKK79868.1"/>
    </source>
</evidence>
<dbReference type="AlphaFoldDB" id="A0A0F8YEM5"/>
<reference evidence="2" key="1">
    <citation type="journal article" date="2015" name="Nature">
        <title>Complex archaea that bridge the gap between prokaryotes and eukaryotes.</title>
        <authorList>
            <person name="Spang A."/>
            <person name="Saw J.H."/>
            <person name="Jorgensen S.L."/>
            <person name="Zaremba-Niedzwiedzka K."/>
            <person name="Martijn J."/>
            <person name="Lind A.E."/>
            <person name="van Eijk R."/>
            <person name="Schleper C."/>
            <person name="Guy L."/>
            <person name="Ettema T.J."/>
        </authorList>
    </citation>
    <scope>NUCLEOTIDE SEQUENCE</scope>
</reference>
<proteinExistence type="predicted"/>
<sequence>VQASLPGMLQAPDSAQIQSEVFWLIFGFWIITLSAGITGRLLSEYAMAFVFIIGFGLLSAFAGSGFLLWNVAFIFMGAFGMSLILHQGR</sequence>
<keyword evidence="1" id="KW-0472">Membrane</keyword>
<protein>
    <submittedName>
        <fullName evidence="2">Uncharacterized protein</fullName>
    </submittedName>
</protein>
<comment type="caution">
    <text evidence="2">The sequence shown here is derived from an EMBL/GenBank/DDBJ whole genome shotgun (WGS) entry which is preliminary data.</text>
</comment>